<proteinExistence type="predicted"/>
<dbReference type="SMART" id="SM00342">
    <property type="entry name" value="HTH_ARAC"/>
    <property type="match status" value="1"/>
</dbReference>
<dbReference type="PANTHER" id="PTHR43280:SF32">
    <property type="entry name" value="TRANSCRIPTIONAL REGULATORY PROTEIN"/>
    <property type="match status" value="1"/>
</dbReference>
<evidence type="ECO:0000313" key="5">
    <source>
        <dbReference type="EMBL" id="MBT1688081.1"/>
    </source>
</evidence>
<name>A0AAP2D9W1_9BACT</name>
<dbReference type="SUPFAM" id="SSF46689">
    <property type="entry name" value="Homeodomain-like"/>
    <property type="match status" value="1"/>
</dbReference>
<evidence type="ECO:0000313" key="6">
    <source>
        <dbReference type="Proteomes" id="UP001319180"/>
    </source>
</evidence>
<dbReference type="InterPro" id="IPR009057">
    <property type="entry name" value="Homeodomain-like_sf"/>
</dbReference>
<evidence type="ECO:0000256" key="2">
    <source>
        <dbReference type="ARBA" id="ARBA00023125"/>
    </source>
</evidence>
<dbReference type="AlphaFoldDB" id="A0AAP2D9W1"/>
<protein>
    <submittedName>
        <fullName evidence="5">Helix-turn-helix domain-containing protein</fullName>
    </submittedName>
</protein>
<gene>
    <name evidence="5" type="ORF">KK078_16040</name>
</gene>
<dbReference type="InterPro" id="IPR020449">
    <property type="entry name" value="Tscrpt_reg_AraC-type_HTH"/>
</dbReference>
<feature type="domain" description="HTH araC/xylS-type" evidence="4">
    <location>
        <begin position="179"/>
        <end position="277"/>
    </location>
</feature>
<accession>A0AAP2D9W1</accession>
<comment type="caution">
    <text evidence="5">The sequence shown here is derived from an EMBL/GenBank/DDBJ whole genome shotgun (WGS) entry which is preliminary data.</text>
</comment>
<evidence type="ECO:0000256" key="1">
    <source>
        <dbReference type="ARBA" id="ARBA00023015"/>
    </source>
</evidence>
<evidence type="ECO:0000259" key="4">
    <source>
        <dbReference type="PROSITE" id="PS01124"/>
    </source>
</evidence>
<dbReference type="EMBL" id="JAHESC010000022">
    <property type="protein sequence ID" value="MBT1688081.1"/>
    <property type="molecule type" value="Genomic_DNA"/>
</dbReference>
<keyword evidence="1" id="KW-0805">Transcription regulation</keyword>
<dbReference type="PROSITE" id="PS01124">
    <property type="entry name" value="HTH_ARAC_FAMILY_2"/>
    <property type="match status" value="1"/>
</dbReference>
<dbReference type="GO" id="GO:0003700">
    <property type="term" value="F:DNA-binding transcription factor activity"/>
    <property type="evidence" value="ECO:0007669"/>
    <property type="project" value="InterPro"/>
</dbReference>
<keyword evidence="6" id="KW-1185">Reference proteome</keyword>
<dbReference type="Pfam" id="PF12833">
    <property type="entry name" value="HTH_18"/>
    <property type="match status" value="1"/>
</dbReference>
<organism evidence="5 6">
    <name type="scientific">Dawidia soli</name>
    <dbReference type="NCBI Taxonomy" id="2782352"/>
    <lineage>
        <taxon>Bacteria</taxon>
        <taxon>Pseudomonadati</taxon>
        <taxon>Bacteroidota</taxon>
        <taxon>Cytophagia</taxon>
        <taxon>Cytophagales</taxon>
        <taxon>Chryseotaleaceae</taxon>
        <taxon>Dawidia</taxon>
    </lineage>
</organism>
<dbReference type="RefSeq" id="WP_254091309.1">
    <property type="nucleotide sequence ID" value="NZ_JAHESC010000022.1"/>
</dbReference>
<keyword evidence="3" id="KW-0804">Transcription</keyword>
<dbReference type="PRINTS" id="PR00032">
    <property type="entry name" value="HTHARAC"/>
</dbReference>
<evidence type="ECO:0000256" key="3">
    <source>
        <dbReference type="ARBA" id="ARBA00023163"/>
    </source>
</evidence>
<dbReference type="Gene3D" id="1.10.10.60">
    <property type="entry name" value="Homeodomain-like"/>
    <property type="match status" value="1"/>
</dbReference>
<keyword evidence="2" id="KW-0238">DNA-binding</keyword>
<dbReference type="GO" id="GO:0043565">
    <property type="term" value="F:sequence-specific DNA binding"/>
    <property type="evidence" value="ECO:0007669"/>
    <property type="project" value="InterPro"/>
</dbReference>
<reference evidence="5 6" key="1">
    <citation type="submission" date="2021-05" db="EMBL/GenBank/DDBJ databases">
        <title>A Polyphasic approach of four new species of the genus Ohtaekwangia: Ohtaekwangia histidinii sp. nov., Ohtaekwangia cretensis sp. nov., Ohtaekwangia indiensis sp. nov., Ohtaekwangia reichenbachii sp. nov. from diverse environment.</title>
        <authorList>
            <person name="Octaviana S."/>
        </authorList>
    </citation>
    <scope>NUCLEOTIDE SEQUENCE [LARGE SCALE GENOMIC DNA]</scope>
    <source>
        <strain evidence="5 6">PWU37</strain>
    </source>
</reference>
<dbReference type="Proteomes" id="UP001319180">
    <property type="component" value="Unassembled WGS sequence"/>
</dbReference>
<dbReference type="PANTHER" id="PTHR43280">
    <property type="entry name" value="ARAC-FAMILY TRANSCRIPTIONAL REGULATOR"/>
    <property type="match status" value="1"/>
</dbReference>
<dbReference type="InterPro" id="IPR018060">
    <property type="entry name" value="HTH_AraC"/>
</dbReference>
<sequence length="286" mass="33393">MSLFKQFTHKKIGIVKFDAATDLPEVALTDKNFNRILFLRAGSALRVDFQKHVLRQDSLFFIGSNQFFEVEDDNRFKGYVIYFNRDFYCIQIHEKEVSCDGILYNNVYGSSAVALTKEHARTMEAILEEIVDEMQRDDMAVEEMLRILVKKVIIKSTRLWKEHAGYAKHDDQPEAEFLRQFSQLVESHFRKRHGVADYADLLNITPKALSKRLSRYRSETPNDIIKDRIMLEAKRLLLYTDMTVKEISYDLGYEDPAYFNRLFVKTTGIAPAEFRRQPHGMVKQAG</sequence>